<dbReference type="Proteomes" id="UP001348149">
    <property type="component" value="Unassembled WGS sequence"/>
</dbReference>
<dbReference type="CDD" id="cd07313">
    <property type="entry name" value="terB_like_2"/>
    <property type="match status" value="1"/>
</dbReference>
<accession>A0ABU6HC32</accession>
<organism evidence="2 3">
    <name type="scientific">Mesobacterium hydrothermale</name>
    <dbReference type="NCBI Taxonomy" id="3111907"/>
    <lineage>
        <taxon>Bacteria</taxon>
        <taxon>Pseudomonadati</taxon>
        <taxon>Pseudomonadota</taxon>
        <taxon>Alphaproteobacteria</taxon>
        <taxon>Rhodobacterales</taxon>
        <taxon>Roseobacteraceae</taxon>
        <taxon>Mesobacterium</taxon>
    </lineage>
</organism>
<dbReference type="RefSeq" id="WP_326295641.1">
    <property type="nucleotide sequence ID" value="NZ_JAYLLH010000002.1"/>
</dbReference>
<dbReference type="Pfam" id="PF05099">
    <property type="entry name" value="TerB"/>
    <property type="match status" value="1"/>
</dbReference>
<evidence type="ECO:0000313" key="2">
    <source>
        <dbReference type="EMBL" id="MEC3860014.1"/>
    </source>
</evidence>
<reference evidence="2 3" key="1">
    <citation type="submission" date="2024-01" db="EMBL/GenBank/DDBJ databases">
        <title>Mesobacterium rodlantinim sp. nov., isolated from shallow sea hydrothermal systems off Kueishantao Island.</title>
        <authorList>
            <person name="Su Z."/>
            <person name="Tang K."/>
        </authorList>
    </citation>
    <scope>NUCLEOTIDE SEQUENCE [LARGE SCALE GENOMIC DNA]</scope>
    <source>
        <strain evidence="2 3">TK19101</strain>
    </source>
</reference>
<name>A0ABU6HC32_9RHOB</name>
<dbReference type="Gene3D" id="1.10.3680.10">
    <property type="entry name" value="TerB-like"/>
    <property type="match status" value="1"/>
</dbReference>
<keyword evidence="3" id="KW-1185">Reference proteome</keyword>
<dbReference type="InterPro" id="IPR007791">
    <property type="entry name" value="DjlA_N"/>
</dbReference>
<comment type="caution">
    <text evidence="2">The sequence shown here is derived from an EMBL/GenBank/DDBJ whole genome shotgun (WGS) entry which is preliminary data.</text>
</comment>
<proteinExistence type="predicted"/>
<protein>
    <submittedName>
        <fullName evidence="2">TerB family tellurite resistance protein</fullName>
    </submittedName>
</protein>
<evidence type="ECO:0000313" key="3">
    <source>
        <dbReference type="Proteomes" id="UP001348149"/>
    </source>
</evidence>
<dbReference type="SUPFAM" id="SSF158682">
    <property type="entry name" value="TerB-like"/>
    <property type="match status" value="1"/>
</dbReference>
<dbReference type="InterPro" id="IPR029024">
    <property type="entry name" value="TerB-like"/>
</dbReference>
<gene>
    <name evidence="2" type="ORF">VK792_01840</name>
</gene>
<feature type="domain" description="Co-chaperone DjlA N-terminal" evidence="1">
    <location>
        <begin position="27"/>
        <end position="142"/>
    </location>
</feature>
<evidence type="ECO:0000259" key="1">
    <source>
        <dbReference type="Pfam" id="PF05099"/>
    </source>
</evidence>
<dbReference type="EMBL" id="JAYLLH010000002">
    <property type="protein sequence ID" value="MEC3860014.1"/>
    <property type="molecule type" value="Genomic_DNA"/>
</dbReference>
<sequence length="147" mass="16581">MFERLLRHFQSPPRNPKPLPEMDARHALGTLLVRVAMADKAYLFEEVEQIDRILAKAYGLKPLDAAKMRADCEKLAFALNGDEDLATVIRNTVAYEHRLEKVEALWQVVLADGVTDDREAALMDLIENQMGIERDHSEQARAAASIP</sequence>